<proteinExistence type="predicted"/>
<keyword evidence="3" id="KW-1185">Reference proteome</keyword>
<comment type="caution">
    <text evidence="2">The sequence shown here is derived from an EMBL/GenBank/DDBJ whole genome shotgun (WGS) entry which is preliminary data.</text>
</comment>
<evidence type="ECO:0000313" key="3">
    <source>
        <dbReference type="Proteomes" id="UP001295794"/>
    </source>
</evidence>
<name>A0AAD2HQN5_9AGAR</name>
<dbReference type="Proteomes" id="UP001295794">
    <property type="component" value="Unassembled WGS sequence"/>
</dbReference>
<evidence type="ECO:0000256" key="1">
    <source>
        <dbReference type="SAM" id="MobiDB-lite"/>
    </source>
</evidence>
<feature type="region of interest" description="Disordered" evidence="1">
    <location>
        <begin position="1"/>
        <end position="22"/>
    </location>
</feature>
<reference evidence="2" key="1">
    <citation type="submission" date="2023-11" db="EMBL/GenBank/DDBJ databases">
        <authorList>
            <person name="De Vega J J."/>
            <person name="De Vega J J."/>
        </authorList>
    </citation>
    <scope>NUCLEOTIDE SEQUENCE</scope>
</reference>
<accession>A0AAD2HQN5</accession>
<dbReference type="AlphaFoldDB" id="A0AAD2HQN5"/>
<protein>
    <submittedName>
        <fullName evidence="2">Uncharacterized protein</fullName>
    </submittedName>
</protein>
<organism evidence="2 3">
    <name type="scientific">Mycena citricolor</name>
    <dbReference type="NCBI Taxonomy" id="2018698"/>
    <lineage>
        <taxon>Eukaryota</taxon>
        <taxon>Fungi</taxon>
        <taxon>Dikarya</taxon>
        <taxon>Basidiomycota</taxon>
        <taxon>Agaricomycotina</taxon>
        <taxon>Agaricomycetes</taxon>
        <taxon>Agaricomycetidae</taxon>
        <taxon>Agaricales</taxon>
        <taxon>Marasmiineae</taxon>
        <taxon>Mycenaceae</taxon>
        <taxon>Mycena</taxon>
    </lineage>
</organism>
<dbReference type="EMBL" id="CAVNYO010000435">
    <property type="protein sequence ID" value="CAK5279259.1"/>
    <property type="molecule type" value="Genomic_DNA"/>
</dbReference>
<gene>
    <name evidence="2" type="ORF">MYCIT1_LOCUS29169</name>
</gene>
<sequence>MDKSHGMYGHTPSDPVLTPAHPPAPKWPAAPCTPAGLYGGLAVVTEVSNAKIQNHVGATNTNNSGVTRFLISHSYTFEQFAFHWDGQGEAAWSIGNGLVRQPVGKGWNAAVNIQWNGPTSGSLDVSGQVSSAVNRDGAVTCFIIPEST</sequence>
<evidence type="ECO:0000313" key="2">
    <source>
        <dbReference type="EMBL" id="CAK5279259.1"/>
    </source>
</evidence>